<dbReference type="Pfam" id="PF14579">
    <property type="entry name" value="HHH_6"/>
    <property type="match status" value="1"/>
</dbReference>
<keyword evidence="2" id="KW-0963">Cytoplasm</keyword>
<evidence type="ECO:0000256" key="2">
    <source>
        <dbReference type="ARBA" id="ARBA00022490"/>
    </source>
</evidence>
<keyword evidence="5" id="KW-0235">DNA replication</keyword>
<feature type="domain" description="Bacterial DNA polymerase III alpha subunit NTPase" evidence="12">
    <location>
        <begin position="302"/>
        <end position="556"/>
    </location>
</feature>
<dbReference type="Gene3D" id="3.20.20.140">
    <property type="entry name" value="Metal-dependent hydrolases"/>
    <property type="match status" value="1"/>
</dbReference>
<dbReference type="EMBL" id="BMML01000033">
    <property type="protein sequence ID" value="GGN40924.1"/>
    <property type="molecule type" value="Genomic_DNA"/>
</dbReference>
<evidence type="ECO:0000256" key="10">
    <source>
        <dbReference type="SAM" id="MobiDB-lite"/>
    </source>
</evidence>
<dbReference type="GO" id="GO:0006260">
    <property type="term" value="P:DNA replication"/>
    <property type="evidence" value="ECO:0007669"/>
    <property type="project" value="UniProtKB-KW"/>
</dbReference>
<dbReference type="Pfam" id="PF02811">
    <property type="entry name" value="PHP"/>
    <property type="match status" value="1"/>
</dbReference>
<dbReference type="PANTHER" id="PTHR32294:SF4">
    <property type="entry name" value="ERROR-PRONE DNA POLYMERASE"/>
    <property type="match status" value="1"/>
</dbReference>
<dbReference type="GO" id="GO:0003887">
    <property type="term" value="F:DNA-directed DNA polymerase activity"/>
    <property type="evidence" value="ECO:0007669"/>
    <property type="project" value="UniProtKB-KW"/>
</dbReference>
<dbReference type="PANTHER" id="PTHR32294">
    <property type="entry name" value="DNA POLYMERASE III SUBUNIT ALPHA"/>
    <property type="match status" value="1"/>
</dbReference>
<dbReference type="InterPro" id="IPR004013">
    <property type="entry name" value="PHP_dom"/>
</dbReference>
<feature type="domain" description="DNA polymerase helix-hairpin-helix motif" evidence="13">
    <location>
        <begin position="796"/>
        <end position="876"/>
    </location>
</feature>
<dbReference type="GO" id="GO:0006281">
    <property type="term" value="P:DNA repair"/>
    <property type="evidence" value="ECO:0007669"/>
    <property type="project" value="UniProtKB-KW"/>
</dbReference>
<evidence type="ECO:0000256" key="6">
    <source>
        <dbReference type="ARBA" id="ARBA00022763"/>
    </source>
</evidence>
<evidence type="ECO:0000256" key="9">
    <source>
        <dbReference type="ARBA" id="ARBA00049244"/>
    </source>
</evidence>
<dbReference type="Gene3D" id="1.10.150.870">
    <property type="match status" value="1"/>
</dbReference>
<dbReference type="Pfam" id="PF07733">
    <property type="entry name" value="DNA_pol3_alpha"/>
    <property type="match status" value="1"/>
</dbReference>
<dbReference type="InterPro" id="IPR029460">
    <property type="entry name" value="DNAPol_HHH"/>
</dbReference>
<sequence length="1123" mass="121099">MQRAAERGMTTLALTDRDTVAGTVRFAKAAAAAGIRPVFGVDVAVAPLTPPDPAAGRPRTPVRGGAHVVEPPLRITLLAQSSAGWARLCRLVSAAHAEADGAAPVVSWAALRTYADQDLVVLLGPSSEPLRALSVGRSDVAEQLLAPWRELAGERLRLDAVYLGRQGTGPGSLRLAARTMGLGDQVGVRTVLTNAVRYADPSQHRMADVLDAARLLRPVDRRVLDSGERWLKGPAAMADAAEQIARAAGGDPARAARLLAETETTGQSCTLAPADLGIGRRHFPEPAVVGAGEEADSAMRLLQQRCEAGMVVRGLDRDEHAVRQLDYELEVIGRNSFEPYYLAVAQVVADTRALGIRVAARGSGAGSMVNHSLFIATANPLEHHLLFERHLNDRRRSLPDIDLDVESERRLEVYDAIIKRFGKERTAVTGMPETYRARHALRDAGLALGLPPQVVGDIAKAFPHIRARDIRSALHELPELRQLAARAAKFGPLWELAEGLDALPRGYAMHPCGVIISNMSLLDRLPVQPTPAGYPMVQADKEDVEDLGLLKLDVLGVRMQSAMAHAVAEIRRTTGRALDLDNPDHVSLDDPKAFDLIRRSDTVGLFQLESSGQQDLVGRLQPRHMQDVIADISLFRPGPVSGGMPAIFIAARHGAAPRYPHPDLEPILADTYGVVIWHEQIIAILARMTGCDRAAGDVARRALADPDRLPKVEDWFRRTAGERGYSTAVLDEVWETVASFGAYGFCRAHAVAFAVPALQSAVLKARYPAFLYAGLLEHDPGMWPRRVIVADARRHGVPILPVDVNHSHTQHRVEQTGQGWGVRLALSTVKGITAAEGDRLVDGQPYTGLQDLWQRARPSLPLAERLIRIGALGPLAGELTRRDLLLQAAELHRQSRSRGTTDGQLPLGGELVTAAPSGLPEMTSRDKLGAELETLQIDVTHHLMDFHHRLLRELGATDAAHLRGMVPGQQVLVAGVRASTQTPPIPSGKRIIFCTLEDGSGLVDIAFFEDSHEACAHTVFHSGLLLVRGTVEARGPRRTVVGTMVWDLDEVAAARRDHGPQAALDLLGRTAPAPTPAQQAPPQRTLADGTAGALLHPYADLQPAGSRSADLRRLGHRSPGSAG</sequence>
<keyword evidence="4" id="KW-0548">Nucleotidyltransferase</keyword>
<keyword evidence="8" id="KW-0234">DNA repair</keyword>
<dbReference type="InterPro" id="IPR004805">
    <property type="entry name" value="DnaE2/DnaE/PolC"/>
</dbReference>
<comment type="catalytic activity">
    <reaction evidence="9">
        <text>DNA(n) + a 2'-deoxyribonucleoside 5'-triphosphate = DNA(n+1) + diphosphate</text>
        <dbReference type="Rhea" id="RHEA:22508"/>
        <dbReference type="Rhea" id="RHEA-COMP:17339"/>
        <dbReference type="Rhea" id="RHEA-COMP:17340"/>
        <dbReference type="ChEBI" id="CHEBI:33019"/>
        <dbReference type="ChEBI" id="CHEBI:61560"/>
        <dbReference type="ChEBI" id="CHEBI:173112"/>
        <dbReference type="EC" id="2.7.7.7"/>
    </reaction>
</comment>
<dbReference type="Pfam" id="PF17657">
    <property type="entry name" value="DNA_pol3_finger"/>
    <property type="match status" value="1"/>
</dbReference>
<dbReference type="InterPro" id="IPR040982">
    <property type="entry name" value="DNA_pol3_finger"/>
</dbReference>
<dbReference type="AlphaFoldDB" id="A0A917XN33"/>
<organism evidence="15 16">
    <name type="scientific">Streptomyces fuscichromogenes</name>
    <dbReference type="NCBI Taxonomy" id="1324013"/>
    <lineage>
        <taxon>Bacteria</taxon>
        <taxon>Bacillati</taxon>
        <taxon>Actinomycetota</taxon>
        <taxon>Actinomycetes</taxon>
        <taxon>Kitasatosporales</taxon>
        <taxon>Streptomycetaceae</taxon>
        <taxon>Streptomyces</taxon>
    </lineage>
</organism>
<evidence type="ECO:0000313" key="15">
    <source>
        <dbReference type="EMBL" id="GGN40924.1"/>
    </source>
</evidence>
<comment type="caution">
    <text evidence="15">The sequence shown here is derived from an EMBL/GenBank/DDBJ whole genome shotgun (WGS) entry which is preliminary data.</text>
</comment>
<evidence type="ECO:0000256" key="7">
    <source>
        <dbReference type="ARBA" id="ARBA00022932"/>
    </source>
</evidence>
<keyword evidence="16" id="KW-1185">Reference proteome</keyword>
<evidence type="ECO:0000256" key="3">
    <source>
        <dbReference type="ARBA" id="ARBA00022679"/>
    </source>
</evidence>
<proteinExistence type="predicted"/>
<dbReference type="Proteomes" id="UP000653411">
    <property type="component" value="Unassembled WGS sequence"/>
</dbReference>
<feature type="region of interest" description="Disordered" evidence="10">
    <location>
        <begin position="1071"/>
        <end position="1123"/>
    </location>
</feature>
<evidence type="ECO:0000256" key="1">
    <source>
        <dbReference type="ARBA" id="ARBA00012417"/>
    </source>
</evidence>
<dbReference type="CDD" id="cd04485">
    <property type="entry name" value="DnaE_OBF"/>
    <property type="match status" value="1"/>
</dbReference>
<dbReference type="EC" id="2.7.7.7" evidence="1"/>
<evidence type="ECO:0000259" key="12">
    <source>
        <dbReference type="Pfam" id="PF07733"/>
    </source>
</evidence>
<evidence type="ECO:0000256" key="4">
    <source>
        <dbReference type="ARBA" id="ARBA00022695"/>
    </source>
</evidence>
<feature type="domain" description="PHP" evidence="11">
    <location>
        <begin position="1"/>
        <end position="154"/>
    </location>
</feature>
<dbReference type="GO" id="GO:0008408">
    <property type="term" value="F:3'-5' exonuclease activity"/>
    <property type="evidence" value="ECO:0007669"/>
    <property type="project" value="InterPro"/>
</dbReference>
<reference evidence="15" key="1">
    <citation type="journal article" date="2014" name="Int. J. Syst. Evol. Microbiol.">
        <title>Complete genome sequence of Corynebacterium casei LMG S-19264T (=DSM 44701T), isolated from a smear-ripened cheese.</title>
        <authorList>
            <consortium name="US DOE Joint Genome Institute (JGI-PGF)"/>
            <person name="Walter F."/>
            <person name="Albersmeier A."/>
            <person name="Kalinowski J."/>
            <person name="Ruckert C."/>
        </authorList>
    </citation>
    <scope>NUCLEOTIDE SEQUENCE</scope>
    <source>
        <strain evidence="15">CGMCC 4.7110</strain>
    </source>
</reference>
<evidence type="ECO:0000259" key="14">
    <source>
        <dbReference type="Pfam" id="PF17657"/>
    </source>
</evidence>
<evidence type="ECO:0000313" key="16">
    <source>
        <dbReference type="Proteomes" id="UP000653411"/>
    </source>
</evidence>
<feature type="domain" description="DNA polymerase III alpha subunit finger" evidence="14">
    <location>
        <begin position="560"/>
        <end position="719"/>
    </location>
</feature>
<evidence type="ECO:0000256" key="5">
    <source>
        <dbReference type="ARBA" id="ARBA00022705"/>
    </source>
</evidence>
<dbReference type="NCBIfam" id="TIGR00594">
    <property type="entry name" value="polc"/>
    <property type="match status" value="1"/>
</dbReference>
<feature type="compositionally biased region" description="Low complexity" evidence="10">
    <location>
        <begin position="1071"/>
        <end position="1085"/>
    </location>
</feature>
<keyword evidence="7 15" id="KW-0239">DNA-directed DNA polymerase</keyword>
<evidence type="ECO:0000256" key="8">
    <source>
        <dbReference type="ARBA" id="ARBA00023204"/>
    </source>
</evidence>
<evidence type="ECO:0000259" key="11">
    <source>
        <dbReference type="Pfam" id="PF02811"/>
    </source>
</evidence>
<accession>A0A917XN33</accession>
<dbReference type="CDD" id="cd07431">
    <property type="entry name" value="PHP_PolIIIA"/>
    <property type="match status" value="1"/>
</dbReference>
<keyword evidence="6" id="KW-0227">DNA damage</keyword>
<reference evidence="15" key="2">
    <citation type="submission" date="2020-09" db="EMBL/GenBank/DDBJ databases">
        <authorList>
            <person name="Sun Q."/>
            <person name="Zhou Y."/>
        </authorList>
    </citation>
    <scope>NUCLEOTIDE SEQUENCE</scope>
    <source>
        <strain evidence="15">CGMCC 4.7110</strain>
    </source>
</reference>
<evidence type="ECO:0000259" key="13">
    <source>
        <dbReference type="Pfam" id="PF14579"/>
    </source>
</evidence>
<dbReference type="InterPro" id="IPR041931">
    <property type="entry name" value="DNA_pol3_alpha_thumb_dom"/>
</dbReference>
<dbReference type="InterPro" id="IPR011708">
    <property type="entry name" value="DNA_pol3_alpha_NTPase_dom"/>
</dbReference>
<dbReference type="Gene3D" id="1.10.10.1600">
    <property type="entry name" value="Bacterial DNA polymerase III alpha subunit, thumb domain"/>
    <property type="match status" value="1"/>
</dbReference>
<gene>
    <name evidence="15" type="ORF">GCM10011578_088660</name>
</gene>
<name>A0A917XN33_9ACTN</name>
<protein>
    <recommendedName>
        <fullName evidence="1">DNA-directed DNA polymerase</fullName>
        <ecNumber evidence="1">2.7.7.7</ecNumber>
    </recommendedName>
</protein>
<keyword evidence="3" id="KW-0808">Transferase</keyword>